<feature type="domain" description="Protein arginine N-methyltransferase 3-like C2H2 zinc finger" evidence="7">
    <location>
        <begin position="73"/>
        <end position="120"/>
    </location>
</feature>
<evidence type="ECO:0000256" key="5">
    <source>
        <dbReference type="SAM" id="Coils"/>
    </source>
</evidence>
<dbReference type="PANTHER" id="PTHR13267:SF3">
    <property type="entry name" value="ZINC FINGER PROTEIN 277"/>
    <property type="match status" value="1"/>
</dbReference>
<gene>
    <name evidence="9 10" type="primary">LOC122131727</name>
</gene>
<dbReference type="KEGG" id="char:122131727"/>
<evidence type="ECO:0000313" key="9">
    <source>
        <dbReference type="RefSeq" id="XP_042562317.1"/>
    </source>
</evidence>
<organism evidence="8 9">
    <name type="scientific">Clupea harengus</name>
    <name type="common">Atlantic herring</name>
    <dbReference type="NCBI Taxonomy" id="7950"/>
    <lineage>
        <taxon>Eukaryota</taxon>
        <taxon>Metazoa</taxon>
        <taxon>Chordata</taxon>
        <taxon>Craniata</taxon>
        <taxon>Vertebrata</taxon>
        <taxon>Euteleostomi</taxon>
        <taxon>Actinopterygii</taxon>
        <taxon>Neopterygii</taxon>
        <taxon>Teleostei</taxon>
        <taxon>Clupei</taxon>
        <taxon>Clupeiformes</taxon>
        <taxon>Clupeoidei</taxon>
        <taxon>Clupeidae</taxon>
        <taxon>Clupea</taxon>
    </lineage>
</organism>
<comment type="subcellular location">
    <subcellularLocation>
        <location evidence="1">Cytoplasm</location>
    </subcellularLocation>
</comment>
<dbReference type="GO" id="GO:0005737">
    <property type="term" value="C:cytoplasm"/>
    <property type="evidence" value="ECO:0007669"/>
    <property type="project" value="UniProtKB-SubCell"/>
</dbReference>
<evidence type="ECO:0000313" key="8">
    <source>
        <dbReference type="Proteomes" id="UP000515152"/>
    </source>
</evidence>
<evidence type="ECO:0000256" key="4">
    <source>
        <dbReference type="ARBA" id="ARBA00022833"/>
    </source>
</evidence>
<dbReference type="RefSeq" id="XP_042562317.1">
    <property type="nucleotide sequence ID" value="XM_042706383.1"/>
</dbReference>
<evidence type="ECO:0000259" key="7">
    <source>
        <dbReference type="Pfam" id="PF21137"/>
    </source>
</evidence>
<evidence type="ECO:0000256" key="1">
    <source>
        <dbReference type="ARBA" id="ARBA00004496"/>
    </source>
</evidence>
<dbReference type="GO" id="GO:0046872">
    <property type="term" value="F:metal ion binding"/>
    <property type="evidence" value="ECO:0007669"/>
    <property type="project" value="UniProtKB-KW"/>
</dbReference>
<dbReference type="GeneID" id="122131727"/>
<dbReference type="PANTHER" id="PTHR13267">
    <property type="entry name" value="ZINC FINGER PROTEIN 277"/>
    <property type="match status" value="1"/>
</dbReference>
<sequence>MAEYTGTREQNHDGGAGEEVPDLSDSDDDGQWEWTEESSNASIVCLFCDRSLNSISDTLQHCLSEHDVNIPDLVKKFSLDDYGYIKMINYIRSEKCSGESLLQSSNNGVFPWDSDNYMRPVLPDDPLLQIDLEDLCGVEAMVVGQSCGGQAADLLQRAQQAEERALRSEEALARAMEDLHKLK</sequence>
<keyword evidence="5" id="KW-0175">Coiled coil</keyword>
<keyword evidence="2" id="KW-0963">Cytoplasm</keyword>
<dbReference type="InterPro" id="IPR049482">
    <property type="entry name" value="ANM3-like_C2H2_Zf"/>
</dbReference>
<reference evidence="9 10" key="1">
    <citation type="submission" date="2025-04" db="UniProtKB">
        <authorList>
            <consortium name="RefSeq"/>
        </authorList>
    </citation>
    <scope>IDENTIFICATION</scope>
</reference>
<dbReference type="OrthoDB" id="7848332at2759"/>
<keyword evidence="3" id="KW-0479">Metal-binding</keyword>
<evidence type="ECO:0000313" key="10">
    <source>
        <dbReference type="RefSeq" id="XP_042562318.1"/>
    </source>
</evidence>
<protein>
    <submittedName>
        <fullName evidence="9 10">Protein arginine N-methyltransferase 3-like isoform X1</fullName>
    </submittedName>
</protein>
<proteinExistence type="predicted"/>
<evidence type="ECO:0000256" key="2">
    <source>
        <dbReference type="ARBA" id="ARBA00022490"/>
    </source>
</evidence>
<keyword evidence="4" id="KW-0862">Zinc</keyword>
<evidence type="ECO:0000256" key="6">
    <source>
        <dbReference type="SAM" id="MobiDB-lite"/>
    </source>
</evidence>
<accession>A0A8M1KEI4</accession>
<dbReference type="RefSeq" id="XP_042562318.1">
    <property type="nucleotide sequence ID" value="XM_042706384.1"/>
</dbReference>
<dbReference type="InterPro" id="IPR040048">
    <property type="entry name" value="ZNF277"/>
</dbReference>
<name>A0A8M1KEI4_CLUHA</name>
<dbReference type="Pfam" id="PF21137">
    <property type="entry name" value="ANM3_C2H2_Zf"/>
    <property type="match status" value="1"/>
</dbReference>
<dbReference type="AlphaFoldDB" id="A0A8M1KEI4"/>
<dbReference type="Proteomes" id="UP000515152">
    <property type="component" value="Unplaced"/>
</dbReference>
<feature type="coiled-coil region" evidence="5">
    <location>
        <begin position="151"/>
        <end position="178"/>
    </location>
</feature>
<feature type="region of interest" description="Disordered" evidence="6">
    <location>
        <begin position="1"/>
        <end position="33"/>
    </location>
</feature>
<feature type="compositionally biased region" description="Acidic residues" evidence="6">
    <location>
        <begin position="19"/>
        <end position="33"/>
    </location>
</feature>
<keyword evidence="8" id="KW-1185">Reference proteome</keyword>
<evidence type="ECO:0000256" key="3">
    <source>
        <dbReference type="ARBA" id="ARBA00022723"/>
    </source>
</evidence>